<reference evidence="2" key="1">
    <citation type="journal article" date="2014" name="Front. Microbiol.">
        <title>High frequency of phylogenetically diverse reductive dehalogenase-homologous genes in deep subseafloor sedimentary metagenomes.</title>
        <authorList>
            <person name="Kawai M."/>
            <person name="Futagami T."/>
            <person name="Toyoda A."/>
            <person name="Takaki Y."/>
            <person name="Nishi S."/>
            <person name="Hori S."/>
            <person name="Arai W."/>
            <person name="Tsubouchi T."/>
            <person name="Morono Y."/>
            <person name="Uchiyama I."/>
            <person name="Ito T."/>
            <person name="Fujiyama A."/>
            <person name="Inagaki F."/>
            <person name="Takami H."/>
        </authorList>
    </citation>
    <scope>NUCLEOTIDE SEQUENCE</scope>
    <source>
        <strain evidence="2">Expedition CK06-06</strain>
    </source>
</reference>
<sequence length="104" mass="11955">MSAHAIFQSEYSRRIAHHLDDSLERWRLRRGSSPHFNSSESDLLLGNFDAKYIKVVNMVKKASTVKNLRAAKKEAQSNLSLAEEKRKALKVRIRLSSTPSEMER</sequence>
<evidence type="ECO:0000256" key="1">
    <source>
        <dbReference type="SAM" id="Coils"/>
    </source>
</evidence>
<feature type="non-terminal residue" evidence="2">
    <location>
        <position position="104"/>
    </location>
</feature>
<gene>
    <name evidence="2" type="ORF">S01H1_75952</name>
</gene>
<evidence type="ECO:0000313" key="2">
    <source>
        <dbReference type="EMBL" id="GAG52428.1"/>
    </source>
</evidence>
<keyword evidence="1" id="KW-0175">Coiled coil</keyword>
<dbReference type="EMBL" id="BARS01050932">
    <property type="protein sequence ID" value="GAG52428.1"/>
    <property type="molecule type" value="Genomic_DNA"/>
</dbReference>
<proteinExistence type="predicted"/>
<comment type="caution">
    <text evidence="2">The sequence shown here is derived from an EMBL/GenBank/DDBJ whole genome shotgun (WGS) entry which is preliminary data.</text>
</comment>
<feature type="coiled-coil region" evidence="1">
    <location>
        <begin position="65"/>
        <end position="92"/>
    </location>
</feature>
<protein>
    <submittedName>
        <fullName evidence="2">Uncharacterized protein</fullName>
    </submittedName>
</protein>
<name>X0YVT6_9ZZZZ</name>
<dbReference type="AlphaFoldDB" id="X0YVT6"/>
<accession>X0YVT6</accession>
<organism evidence="2">
    <name type="scientific">marine sediment metagenome</name>
    <dbReference type="NCBI Taxonomy" id="412755"/>
    <lineage>
        <taxon>unclassified sequences</taxon>
        <taxon>metagenomes</taxon>
        <taxon>ecological metagenomes</taxon>
    </lineage>
</organism>